<gene>
    <name evidence="1" type="ORF">BG258_02625</name>
</gene>
<evidence type="ECO:0008006" key="3">
    <source>
        <dbReference type="Google" id="ProtNLM"/>
    </source>
</evidence>
<evidence type="ECO:0000313" key="1">
    <source>
        <dbReference type="EMBL" id="ODV54860.1"/>
    </source>
</evidence>
<comment type="caution">
    <text evidence="1">The sequence shown here is derived from an EMBL/GenBank/DDBJ whole genome shotgun (WGS) entry which is preliminary data.</text>
</comment>
<dbReference type="AlphaFoldDB" id="A0A1E4R309"/>
<dbReference type="InterPro" id="IPR029044">
    <property type="entry name" value="Nucleotide-diphossugar_trans"/>
</dbReference>
<dbReference type="Proteomes" id="UP000094784">
    <property type="component" value="Unassembled WGS sequence"/>
</dbReference>
<organism evidence="1 2">
    <name type="scientific">Lysinibacillus fusiformis</name>
    <dbReference type="NCBI Taxonomy" id="28031"/>
    <lineage>
        <taxon>Bacteria</taxon>
        <taxon>Bacillati</taxon>
        <taxon>Bacillota</taxon>
        <taxon>Bacilli</taxon>
        <taxon>Bacillales</taxon>
        <taxon>Bacillaceae</taxon>
        <taxon>Lysinibacillus</taxon>
    </lineage>
</organism>
<protein>
    <recommendedName>
        <fullName evidence="3">Hemolytic protein HlpA-like protein</fullName>
    </recommendedName>
</protein>
<sequence length="418" mass="48979">MKKPVAFIIFNRPDTTAIVFEEIRKYSPKQLFVIADGPRASKEGEAQLCADTRALIQVDWDCDVTYIYSDENQGCKKRISSGLDEVFSYVEDAIILEDDCLPHTDFFSFCEELLEYYREEEKVMTIAGNNFQLPSFQIDESYYFSVYPECWGWATWKRAWEKIDISLGEWSKYKESNEFDEIYYDVFVKEFWEKTFDDVANGLIDSWAYPWVFTSFINKGYTILPKKNLVSNIGFSKEATHTKEYNDLLAELPVYPIDYPLIHPKKIVSNFEADFFTTENIFNVKLLKEKASTTVLKMKFIENSVEVMSPNNFEVGELYIFGSGEWGEFLQGYMDERGYRVKNFLVMESNNVGKVLNGIKIKDIRDIRFKAEDIILVSIEGHHDRKVISLINDLIPEGVKIINWKYLTYKEGMQYKWQ</sequence>
<name>A0A1E4R309_9BACI</name>
<dbReference type="SUPFAM" id="SSF53448">
    <property type="entry name" value="Nucleotide-diphospho-sugar transferases"/>
    <property type="match status" value="1"/>
</dbReference>
<accession>A0A1E4R309</accession>
<dbReference type="Gene3D" id="3.90.550.10">
    <property type="entry name" value="Spore Coat Polysaccharide Biosynthesis Protein SpsA, Chain A"/>
    <property type="match status" value="1"/>
</dbReference>
<evidence type="ECO:0000313" key="2">
    <source>
        <dbReference type="Proteomes" id="UP000094784"/>
    </source>
</evidence>
<dbReference type="OrthoDB" id="5180856at2"/>
<dbReference type="RefSeq" id="WP_069480089.1">
    <property type="nucleotide sequence ID" value="NZ_KV766182.1"/>
</dbReference>
<proteinExistence type="predicted"/>
<reference evidence="1 2" key="1">
    <citation type="submission" date="2016-09" db="EMBL/GenBank/DDBJ databases">
        <title>Draft genome sequence of the soil isolate, Lysinibacillus fusiformis M5, a potential hypoxanthine producer.</title>
        <authorList>
            <person name="Gallegos-Monterrosa R."/>
            <person name="Maroti G."/>
            <person name="Balint B."/>
            <person name="Kovacs A.T."/>
        </authorList>
    </citation>
    <scope>NUCLEOTIDE SEQUENCE [LARGE SCALE GENOMIC DNA]</scope>
    <source>
        <strain evidence="1 2">M5</strain>
    </source>
</reference>
<dbReference type="EMBL" id="MECQ01000001">
    <property type="protein sequence ID" value="ODV54860.1"/>
    <property type="molecule type" value="Genomic_DNA"/>
</dbReference>